<comment type="similarity">
    <text evidence="10 11">Belongs to the TonB-dependent receptor family.</text>
</comment>
<dbReference type="Gene3D" id="2.170.130.10">
    <property type="entry name" value="TonB-dependent receptor, plug domain"/>
    <property type="match status" value="1"/>
</dbReference>
<comment type="subcellular location">
    <subcellularLocation>
        <location evidence="1 10">Cell outer membrane</location>
        <topology evidence="1 10">Multi-pass membrane protein</topology>
    </subcellularLocation>
</comment>
<feature type="domain" description="TonB-dependent receptor-like beta-barrel" evidence="12">
    <location>
        <begin position="228"/>
        <end position="641"/>
    </location>
</feature>
<reference evidence="14 15" key="1">
    <citation type="submission" date="2022-01" db="EMBL/GenBank/DDBJ databases">
        <title>Flavihumibacter sp. nov., isolated from sediment of a river.</title>
        <authorList>
            <person name="Liu H."/>
        </authorList>
    </citation>
    <scope>NUCLEOTIDE SEQUENCE [LARGE SCALE GENOMIC DNA]</scope>
    <source>
        <strain evidence="14 15">RY-1</strain>
    </source>
</reference>
<dbReference type="InterPro" id="IPR012910">
    <property type="entry name" value="Plug_dom"/>
</dbReference>
<evidence type="ECO:0000256" key="3">
    <source>
        <dbReference type="ARBA" id="ARBA00022452"/>
    </source>
</evidence>
<feature type="domain" description="TonB-dependent receptor plug" evidence="13">
    <location>
        <begin position="43"/>
        <end position="150"/>
    </location>
</feature>
<evidence type="ECO:0000256" key="11">
    <source>
        <dbReference type="RuleBase" id="RU003357"/>
    </source>
</evidence>
<sequence length="675" mass="75087">MNLLFVFVATGFQLPLSPTTDTLPNRQLDSVIVQGFVQRSPLAATPAAVSIAGAAEWNRFSPASSVPALNTLPGVRMEERSPGSYRIAIRGSSLRSPFGVRNVRFYYEQFPITDPGGNTYLNLFAPTAIEQMEILRGPAASVYGSGSGGALLATGARPSENKSPIRLSVMGGSYGLFQLDGQLLTGNEQRFNRVQVHHQQSQGYRNQSALRRNFLSWHNKRQVSDKYTIGSLVLYSDLQYETPGGLTLAQYNANPRQSRPAGGPFPSAEAAKAAFYQQSFYGGLYQQYMPGSRLRMEATVYGMYNRITNPAIRNFERRSEPSFGTRALIAYTAPLSSGSITFTAGGEWQKGYYQINVFGNRGGEQDTLQTSDALTPGNALVFGQAQWKPDANWEINAGLSWNNNTIRIIRESVVPNYRFSTGQQAEWAPRISISRKLGSVLVYGLAARGFSPPTSSELLPSTSVINTSLKAEGGWNYELGMRGRFAKQRLWLDANIFHFQLNDAIVQRRDASGADFFTNAGSTRQWGIEIASRYQPLKQTFGFRWQPWISYTFHPFTYKDFRQVEQDFSGKRIPGIARQTVAAGLDLYLLMLELHITYQYVDPIWLNDANTAKANAYQLVGSRLESRIFKRLSIFAGADNLMNQRYSLGNDINAIGGRYFNAAAGRNYFAGIRLQ</sequence>
<gene>
    <name evidence="14" type="ORF">L0U88_16790</name>
</gene>
<keyword evidence="5" id="KW-0732">Signal</keyword>
<accession>A0ABS9BMK5</accession>
<dbReference type="PROSITE" id="PS52016">
    <property type="entry name" value="TONB_DEPENDENT_REC_3"/>
    <property type="match status" value="1"/>
</dbReference>
<keyword evidence="2 10" id="KW-0813">Transport</keyword>
<keyword evidence="3 10" id="KW-1134">Transmembrane beta strand</keyword>
<dbReference type="Pfam" id="PF07715">
    <property type="entry name" value="Plug"/>
    <property type="match status" value="1"/>
</dbReference>
<evidence type="ECO:0000256" key="4">
    <source>
        <dbReference type="ARBA" id="ARBA00022692"/>
    </source>
</evidence>
<evidence type="ECO:0000256" key="2">
    <source>
        <dbReference type="ARBA" id="ARBA00022448"/>
    </source>
</evidence>
<evidence type="ECO:0000256" key="8">
    <source>
        <dbReference type="ARBA" id="ARBA00023170"/>
    </source>
</evidence>
<dbReference type="PANTHER" id="PTHR30069:SF29">
    <property type="entry name" value="HEMOGLOBIN AND HEMOGLOBIN-HAPTOGLOBIN-BINDING PROTEIN 1-RELATED"/>
    <property type="match status" value="1"/>
</dbReference>
<keyword evidence="6 11" id="KW-0798">TonB box</keyword>
<evidence type="ECO:0000256" key="5">
    <source>
        <dbReference type="ARBA" id="ARBA00022729"/>
    </source>
</evidence>
<protein>
    <submittedName>
        <fullName evidence="14">TonB-dependent receptor</fullName>
    </submittedName>
</protein>
<keyword evidence="4 10" id="KW-0812">Transmembrane</keyword>
<organism evidence="14 15">
    <name type="scientific">Flavihumibacter fluminis</name>
    <dbReference type="NCBI Taxonomy" id="2909236"/>
    <lineage>
        <taxon>Bacteria</taxon>
        <taxon>Pseudomonadati</taxon>
        <taxon>Bacteroidota</taxon>
        <taxon>Chitinophagia</taxon>
        <taxon>Chitinophagales</taxon>
        <taxon>Chitinophagaceae</taxon>
        <taxon>Flavihumibacter</taxon>
    </lineage>
</organism>
<comment type="caution">
    <text evidence="14">The sequence shown here is derived from an EMBL/GenBank/DDBJ whole genome shotgun (WGS) entry which is preliminary data.</text>
</comment>
<dbReference type="EMBL" id="JAKEVY010000004">
    <property type="protein sequence ID" value="MCF1716302.1"/>
    <property type="molecule type" value="Genomic_DNA"/>
</dbReference>
<dbReference type="InterPro" id="IPR036942">
    <property type="entry name" value="Beta-barrel_TonB_sf"/>
</dbReference>
<evidence type="ECO:0000256" key="7">
    <source>
        <dbReference type="ARBA" id="ARBA00023136"/>
    </source>
</evidence>
<evidence type="ECO:0000256" key="1">
    <source>
        <dbReference type="ARBA" id="ARBA00004571"/>
    </source>
</evidence>
<dbReference type="InterPro" id="IPR039426">
    <property type="entry name" value="TonB-dep_rcpt-like"/>
</dbReference>
<dbReference type="Gene3D" id="2.40.170.20">
    <property type="entry name" value="TonB-dependent receptor, beta-barrel domain"/>
    <property type="match status" value="1"/>
</dbReference>
<keyword evidence="8 14" id="KW-0675">Receptor</keyword>
<dbReference type="PANTHER" id="PTHR30069">
    <property type="entry name" value="TONB-DEPENDENT OUTER MEMBRANE RECEPTOR"/>
    <property type="match status" value="1"/>
</dbReference>
<keyword evidence="7 10" id="KW-0472">Membrane</keyword>
<evidence type="ECO:0000259" key="13">
    <source>
        <dbReference type="Pfam" id="PF07715"/>
    </source>
</evidence>
<evidence type="ECO:0000256" key="10">
    <source>
        <dbReference type="PROSITE-ProRule" id="PRU01360"/>
    </source>
</evidence>
<proteinExistence type="inferred from homology"/>
<keyword evidence="15" id="KW-1185">Reference proteome</keyword>
<evidence type="ECO:0000256" key="6">
    <source>
        <dbReference type="ARBA" id="ARBA00023077"/>
    </source>
</evidence>
<dbReference type="InterPro" id="IPR000531">
    <property type="entry name" value="Beta-barrel_TonB"/>
</dbReference>
<evidence type="ECO:0000313" key="14">
    <source>
        <dbReference type="EMBL" id="MCF1716302.1"/>
    </source>
</evidence>
<dbReference type="SUPFAM" id="SSF56935">
    <property type="entry name" value="Porins"/>
    <property type="match status" value="1"/>
</dbReference>
<dbReference type="Pfam" id="PF00593">
    <property type="entry name" value="TonB_dep_Rec_b-barrel"/>
    <property type="match status" value="1"/>
</dbReference>
<evidence type="ECO:0000259" key="12">
    <source>
        <dbReference type="Pfam" id="PF00593"/>
    </source>
</evidence>
<dbReference type="InterPro" id="IPR037066">
    <property type="entry name" value="Plug_dom_sf"/>
</dbReference>
<keyword evidence="9 10" id="KW-0998">Cell outer membrane</keyword>
<dbReference type="Proteomes" id="UP001200145">
    <property type="component" value="Unassembled WGS sequence"/>
</dbReference>
<name>A0ABS9BMK5_9BACT</name>
<evidence type="ECO:0000256" key="9">
    <source>
        <dbReference type="ARBA" id="ARBA00023237"/>
    </source>
</evidence>
<dbReference type="RefSeq" id="WP_234867369.1">
    <property type="nucleotide sequence ID" value="NZ_JAKEVY010000004.1"/>
</dbReference>
<evidence type="ECO:0000313" key="15">
    <source>
        <dbReference type="Proteomes" id="UP001200145"/>
    </source>
</evidence>